<sequence length="259" mass="28011">MRSFARILHPRGQRVRADASVRRRHLLQPPETAQTAHRGLLLLQRGRAQFPVPAGPGGRRGQPPELLHGGVPDHVPEPVLSRRAEGRDPAAAPEPDRGQAQRQAVHRPAQCAVDGPHLRRQREPPSPAAGRVPLLPVSCSGAETDSAQDPDEPVHPLRGDRCCAGRHQEGLSLARVRQLRRVQAALRGRQGARAGAPDRVRGGQPTDPHRALFCQSAIYRGHRAPAVHAAQPAGRRPVRIHGARGRQRPGEAADVCFAG</sequence>
<gene>
    <name evidence="2" type="ORF">KL928_000305</name>
</gene>
<dbReference type="RefSeq" id="XP_043062200.1">
    <property type="nucleotide sequence ID" value="XM_043203594.1"/>
</dbReference>
<accession>A0AAN6DJB2</accession>
<evidence type="ECO:0000313" key="3">
    <source>
        <dbReference type="Proteomes" id="UP001196530"/>
    </source>
</evidence>
<feature type="region of interest" description="Disordered" evidence="1">
    <location>
        <begin position="49"/>
        <end position="133"/>
    </location>
</feature>
<dbReference type="AlphaFoldDB" id="A0AAN6DJB2"/>
<feature type="region of interest" description="Disordered" evidence="1">
    <location>
        <begin position="187"/>
        <end position="208"/>
    </location>
</feature>
<comment type="caution">
    <text evidence="2">The sequence shown here is derived from an EMBL/GenBank/DDBJ whole genome shotgun (WGS) entry which is preliminary data.</text>
</comment>
<proteinExistence type="predicted"/>
<evidence type="ECO:0000256" key="1">
    <source>
        <dbReference type="SAM" id="MobiDB-lite"/>
    </source>
</evidence>
<reference evidence="2" key="1">
    <citation type="journal article" date="2021" name="G3 (Bethesda)">
        <title>Genomic diversity, chromosomal rearrangements, and interspecies hybridization in the ogataea polymorpha species complex.</title>
        <authorList>
            <person name="Hanson S.J."/>
            <person name="Cinneide E.O."/>
            <person name="Salzberg L.I."/>
            <person name="Wolfe K.H."/>
            <person name="McGowan J."/>
            <person name="Fitzpatrick D.A."/>
            <person name="Matlin K."/>
        </authorList>
    </citation>
    <scope>NUCLEOTIDE SEQUENCE</scope>
    <source>
        <strain evidence="2">61-244</strain>
    </source>
</reference>
<dbReference type="GeneID" id="66124356"/>
<dbReference type="EMBL" id="JAHLUX010000001">
    <property type="protein sequence ID" value="KAG7821830.1"/>
    <property type="molecule type" value="Genomic_DNA"/>
</dbReference>
<protein>
    <submittedName>
        <fullName evidence="2">Uncharacterized protein</fullName>
    </submittedName>
</protein>
<name>A0AAN6DJB2_PICAN</name>
<dbReference type="Proteomes" id="UP001196530">
    <property type="component" value="Unassembled WGS sequence"/>
</dbReference>
<feature type="compositionally biased region" description="Basic and acidic residues" evidence="1">
    <location>
        <begin position="74"/>
        <end position="99"/>
    </location>
</feature>
<evidence type="ECO:0000313" key="2">
    <source>
        <dbReference type="EMBL" id="KAG7821830.1"/>
    </source>
</evidence>
<organism evidence="2 3">
    <name type="scientific">Pichia angusta</name>
    <name type="common">Yeast</name>
    <name type="synonym">Hansenula polymorpha</name>
    <dbReference type="NCBI Taxonomy" id="870730"/>
    <lineage>
        <taxon>Eukaryota</taxon>
        <taxon>Fungi</taxon>
        <taxon>Dikarya</taxon>
        <taxon>Ascomycota</taxon>
        <taxon>Saccharomycotina</taxon>
        <taxon>Pichiomycetes</taxon>
        <taxon>Pichiales</taxon>
        <taxon>Pichiaceae</taxon>
        <taxon>Ogataea</taxon>
    </lineage>
</organism>